<proteinExistence type="predicted"/>
<gene>
    <name evidence="1" type="ORF">Baya_1589</name>
</gene>
<sequence>MTLSDFKTSLSPLALALPFLRRLSVSPLQGPHRRMVCVRIVRAGWPACCEKWRVTAALFSGIGHNACGQCKTGSPGEQKGDKSRKKSFGMSTAALAPTGAAALNPC</sequence>
<keyword evidence="2" id="KW-1185">Reference proteome</keyword>
<organism evidence="1 2">
    <name type="scientific">Bagarius yarrelli</name>
    <name type="common">Goonch</name>
    <name type="synonym">Bagrus yarrelli</name>
    <dbReference type="NCBI Taxonomy" id="175774"/>
    <lineage>
        <taxon>Eukaryota</taxon>
        <taxon>Metazoa</taxon>
        <taxon>Chordata</taxon>
        <taxon>Craniata</taxon>
        <taxon>Vertebrata</taxon>
        <taxon>Euteleostomi</taxon>
        <taxon>Actinopterygii</taxon>
        <taxon>Neopterygii</taxon>
        <taxon>Teleostei</taxon>
        <taxon>Ostariophysi</taxon>
        <taxon>Siluriformes</taxon>
        <taxon>Sisoridae</taxon>
        <taxon>Sisorinae</taxon>
        <taxon>Bagarius</taxon>
    </lineage>
</organism>
<evidence type="ECO:0000313" key="2">
    <source>
        <dbReference type="Proteomes" id="UP000319801"/>
    </source>
</evidence>
<name>A0A556TLI2_BAGYA</name>
<reference evidence="1 2" key="1">
    <citation type="journal article" date="2019" name="Genome Biol. Evol.">
        <title>Whole-Genome Sequencing of the Giant Devil Catfish, Bagarius yarrelli.</title>
        <authorList>
            <person name="Jiang W."/>
            <person name="Lv Y."/>
            <person name="Cheng L."/>
            <person name="Yang K."/>
            <person name="Chao B."/>
            <person name="Wang X."/>
            <person name="Li Y."/>
            <person name="Pan X."/>
            <person name="You X."/>
            <person name="Zhang Y."/>
            <person name="Yang J."/>
            <person name="Li J."/>
            <person name="Zhang X."/>
            <person name="Liu S."/>
            <person name="Sun C."/>
            <person name="Yang J."/>
            <person name="Shi Q."/>
        </authorList>
    </citation>
    <scope>NUCLEOTIDE SEQUENCE [LARGE SCALE GENOMIC DNA]</scope>
    <source>
        <strain evidence="1">JWS20170419001</strain>
        <tissue evidence="1">Muscle</tissue>
    </source>
</reference>
<dbReference type="Proteomes" id="UP000319801">
    <property type="component" value="Unassembled WGS sequence"/>
</dbReference>
<dbReference type="EMBL" id="VCAZ01000005">
    <property type="protein sequence ID" value="TSK20041.1"/>
    <property type="molecule type" value="Genomic_DNA"/>
</dbReference>
<comment type="caution">
    <text evidence="1">The sequence shown here is derived from an EMBL/GenBank/DDBJ whole genome shotgun (WGS) entry which is preliminary data.</text>
</comment>
<evidence type="ECO:0000313" key="1">
    <source>
        <dbReference type="EMBL" id="TSK20041.1"/>
    </source>
</evidence>
<protein>
    <submittedName>
        <fullName evidence="1">Uncharacterized protein</fullName>
    </submittedName>
</protein>
<dbReference type="AlphaFoldDB" id="A0A556TLI2"/>
<accession>A0A556TLI2</accession>